<proteinExistence type="predicted"/>
<sequence>SSKDIHLADSLGVVGLVDEKQSQQSVVSRVQRVHGKRVQE</sequence>
<dbReference type="EMBL" id="KK579847">
    <property type="protein sequence ID" value="KFW12749.1"/>
    <property type="molecule type" value="Genomic_DNA"/>
</dbReference>
<gene>
    <name evidence="1" type="ORF">N326_07996</name>
</gene>
<organism evidence="1 2">
    <name type="scientific">Eurypyga helias</name>
    <name type="common">Sunbittern</name>
    <name type="synonym">Ardea helias</name>
    <dbReference type="NCBI Taxonomy" id="54383"/>
    <lineage>
        <taxon>Eukaryota</taxon>
        <taxon>Metazoa</taxon>
        <taxon>Chordata</taxon>
        <taxon>Craniata</taxon>
        <taxon>Vertebrata</taxon>
        <taxon>Euteleostomi</taxon>
        <taxon>Archelosauria</taxon>
        <taxon>Archosauria</taxon>
        <taxon>Dinosauria</taxon>
        <taxon>Saurischia</taxon>
        <taxon>Theropoda</taxon>
        <taxon>Coelurosauria</taxon>
        <taxon>Aves</taxon>
        <taxon>Neognathae</taxon>
        <taxon>Neoaves</taxon>
        <taxon>Phaethontimorphae</taxon>
        <taxon>Eurypygiformes</taxon>
        <taxon>Eurypygidae</taxon>
        <taxon>Eurypyga</taxon>
    </lineage>
</organism>
<dbReference type="Proteomes" id="UP000054232">
    <property type="component" value="Unassembled WGS sequence"/>
</dbReference>
<evidence type="ECO:0000313" key="2">
    <source>
        <dbReference type="Proteomes" id="UP000054232"/>
    </source>
</evidence>
<dbReference type="AlphaFoldDB" id="A0A093JPG7"/>
<reference evidence="1 2" key="1">
    <citation type="submission" date="2014-04" db="EMBL/GenBank/DDBJ databases">
        <title>Genome evolution of avian class.</title>
        <authorList>
            <person name="Zhang G."/>
            <person name="Li C."/>
        </authorList>
    </citation>
    <scope>NUCLEOTIDE SEQUENCE [LARGE SCALE GENOMIC DNA]</scope>
    <source>
        <strain evidence="1">BGI_N326</strain>
    </source>
</reference>
<protein>
    <submittedName>
        <fullName evidence="1">Uncharacterized protein</fullName>
    </submittedName>
</protein>
<feature type="non-terminal residue" evidence="1">
    <location>
        <position position="1"/>
    </location>
</feature>
<evidence type="ECO:0000313" key="1">
    <source>
        <dbReference type="EMBL" id="KFW12749.1"/>
    </source>
</evidence>
<name>A0A093JPG7_EURHL</name>
<accession>A0A093JPG7</accession>
<feature type="non-terminal residue" evidence="1">
    <location>
        <position position="40"/>
    </location>
</feature>
<keyword evidence="2" id="KW-1185">Reference proteome</keyword>